<feature type="transmembrane region" description="Helical" evidence="1">
    <location>
        <begin position="213"/>
        <end position="233"/>
    </location>
</feature>
<evidence type="ECO:0008006" key="4">
    <source>
        <dbReference type="Google" id="ProtNLM"/>
    </source>
</evidence>
<gene>
    <name evidence="2" type="ORF">AB8O55_13255</name>
</gene>
<feature type="transmembrane region" description="Helical" evidence="1">
    <location>
        <begin position="133"/>
        <end position="152"/>
    </location>
</feature>
<protein>
    <recommendedName>
        <fullName evidence="4">PAP2 superfamily protein</fullName>
    </recommendedName>
</protein>
<evidence type="ECO:0000313" key="3">
    <source>
        <dbReference type="Proteomes" id="UP001564626"/>
    </source>
</evidence>
<reference evidence="2 3" key="1">
    <citation type="submission" date="2024-08" db="EMBL/GenBank/DDBJ databases">
        <title>Genome mining of Saccharopolyspora cebuensis PGLac3 from Nigerian medicinal plant.</title>
        <authorList>
            <person name="Ezeobiora C.E."/>
            <person name="Igbokwe N.H."/>
            <person name="Amin D.H."/>
            <person name="Mendie U.E."/>
        </authorList>
    </citation>
    <scope>NUCLEOTIDE SEQUENCE [LARGE SCALE GENOMIC DNA]</scope>
    <source>
        <strain evidence="2 3">PGLac3</strain>
    </source>
</reference>
<name>A0ABV4CH05_9PSEU</name>
<comment type="caution">
    <text evidence="2">The sequence shown here is derived from an EMBL/GenBank/DDBJ whole genome shotgun (WGS) entry which is preliminary data.</text>
</comment>
<evidence type="ECO:0000313" key="2">
    <source>
        <dbReference type="EMBL" id="MEY8040367.1"/>
    </source>
</evidence>
<accession>A0ABV4CH05</accession>
<organism evidence="2 3">
    <name type="scientific">Saccharopolyspora cebuensis</name>
    <dbReference type="NCBI Taxonomy" id="418759"/>
    <lineage>
        <taxon>Bacteria</taxon>
        <taxon>Bacillati</taxon>
        <taxon>Actinomycetota</taxon>
        <taxon>Actinomycetes</taxon>
        <taxon>Pseudonocardiales</taxon>
        <taxon>Pseudonocardiaceae</taxon>
        <taxon>Saccharopolyspora</taxon>
    </lineage>
</organism>
<feature type="transmembrane region" description="Helical" evidence="1">
    <location>
        <begin position="159"/>
        <end position="176"/>
    </location>
</feature>
<keyword evidence="1" id="KW-1133">Transmembrane helix</keyword>
<feature type="transmembrane region" description="Helical" evidence="1">
    <location>
        <begin position="82"/>
        <end position="100"/>
    </location>
</feature>
<dbReference type="Proteomes" id="UP001564626">
    <property type="component" value="Unassembled WGS sequence"/>
</dbReference>
<keyword evidence="3" id="KW-1185">Reference proteome</keyword>
<feature type="transmembrane region" description="Helical" evidence="1">
    <location>
        <begin position="182"/>
        <end position="201"/>
    </location>
</feature>
<keyword evidence="1" id="KW-0472">Membrane</keyword>
<keyword evidence="1" id="KW-0812">Transmembrane</keyword>
<dbReference type="RefSeq" id="WP_345367268.1">
    <property type="nucleotide sequence ID" value="NZ_BAABII010000018.1"/>
</dbReference>
<sequence length="234" mass="23963">MRTALPGRWIGGLSCLLGPSTLLAGILLRADVDFFFPEQLAAYARHPVRWSVSYGAFALGVLLLVPAVLALAAAIAPSHPRWARWGALLTTAGLGVRLFHAGQDHLAFRMVDALGPEAAHQAIADTYAVPHPLAPAAPLCLAGWIVLAVGAFRAGVLGPLRALALATTSILMIGVLKGTDPTSILAAAALAAALVPFGTTLLRTVPWPPPSRLAAATVATLAALGALTFLGTAG</sequence>
<proteinExistence type="predicted"/>
<evidence type="ECO:0000256" key="1">
    <source>
        <dbReference type="SAM" id="Phobius"/>
    </source>
</evidence>
<dbReference type="EMBL" id="JBGEHV010000021">
    <property type="protein sequence ID" value="MEY8040367.1"/>
    <property type="molecule type" value="Genomic_DNA"/>
</dbReference>
<feature type="transmembrane region" description="Helical" evidence="1">
    <location>
        <begin position="53"/>
        <end position="75"/>
    </location>
</feature>